<evidence type="ECO:0000259" key="1">
    <source>
        <dbReference type="Pfam" id="PF12697"/>
    </source>
</evidence>
<keyword evidence="2" id="KW-0378">Hydrolase</keyword>
<dbReference type="RefSeq" id="WP_025422152.1">
    <property type="nucleotide sequence ID" value="NZ_CP006569.1"/>
</dbReference>
<dbReference type="ESTHER" id="9gamm-w0htd5">
    <property type="family name" value="Zearalenone-hydrolase-fam2"/>
</dbReference>
<dbReference type="PANTHER" id="PTHR43798:SF33">
    <property type="entry name" value="HYDROLASE, PUTATIVE (AFU_ORTHOLOGUE AFUA_2G14860)-RELATED"/>
    <property type="match status" value="1"/>
</dbReference>
<keyword evidence="3" id="KW-1185">Reference proteome</keyword>
<dbReference type="GO" id="GO:0016020">
    <property type="term" value="C:membrane"/>
    <property type="evidence" value="ECO:0007669"/>
    <property type="project" value="TreeGrafter"/>
</dbReference>
<dbReference type="GO" id="GO:0016787">
    <property type="term" value="F:hydrolase activity"/>
    <property type="evidence" value="ECO:0007669"/>
    <property type="project" value="UniProtKB-KW"/>
</dbReference>
<dbReference type="PATRIC" id="fig|1239307.3.peg.2168"/>
<dbReference type="Gene3D" id="3.40.50.1820">
    <property type="entry name" value="alpha/beta hydrolase"/>
    <property type="match status" value="1"/>
</dbReference>
<dbReference type="HOGENOM" id="CLU_067813_0_0_6"/>
<proteinExistence type="predicted"/>
<organism evidence="2 3">
    <name type="scientific">Sodalis praecaptivus</name>
    <dbReference type="NCBI Taxonomy" id="1239307"/>
    <lineage>
        <taxon>Bacteria</taxon>
        <taxon>Pseudomonadati</taxon>
        <taxon>Pseudomonadota</taxon>
        <taxon>Gammaproteobacteria</taxon>
        <taxon>Enterobacterales</taxon>
        <taxon>Bruguierivoracaceae</taxon>
        <taxon>Sodalis</taxon>
    </lineage>
</organism>
<name>W0HTD5_9GAMM</name>
<dbReference type="OrthoDB" id="2086224at2"/>
<dbReference type="AlphaFoldDB" id="W0HTD5"/>
<accession>W0HTD5</accession>
<evidence type="ECO:0000313" key="2">
    <source>
        <dbReference type="EMBL" id="AHF77019.1"/>
    </source>
</evidence>
<dbReference type="InterPro" id="IPR050266">
    <property type="entry name" value="AB_hydrolase_sf"/>
</dbReference>
<dbReference type="InterPro" id="IPR029058">
    <property type="entry name" value="AB_hydrolase_fold"/>
</dbReference>
<dbReference type="SUPFAM" id="SSF53474">
    <property type="entry name" value="alpha/beta-Hydrolases"/>
    <property type="match status" value="1"/>
</dbReference>
<dbReference type="Pfam" id="PF12697">
    <property type="entry name" value="Abhydrolase_6"/>
    <property type="match status" value="1"/>
</dbReference>
<dbReference type="Proteomes" id="UP000019028">
    <property type="component" value="Chromosome"/>
</dbReference>
<sequence>MGYSVVTDRIFRLRHKSTMLLFILSGFMHSETHAADRINSPDQNNISPYQRVKQAGYTLKKKRVNTLTLSYAEGPDNGPPLVLLHAQLLDWFSYYPVLPELSKFFHVYDIDYPGHGQTVTPPDYPMTALQIGSDLSEFIQQTIKEPVYISGNSSGGLLAVWLAANRPQQIMSAILEDPPLFSSEYPRIKQTIAYRAFETSFTAVTQDHPVDFLLYWIHHNAQFFRKNIGPGTPFLLTQAVRAYRWRNPGTPVTLDILSNDTVRMLIRGLDQYDPRFGAAFYDGSWNRGFSHAEALARIRCPVMLIQANYSVLKDGTLDGAMSKEEAMRAMSLLRKGTYLRINATHVVNIDKPDEFIRAIKKFLLEKG</sequence>
<gene>
    <name evidence="2" type="ORF">Sant_1967</name>
</gene>
<dbReference type="InterPro" id="IPR000073">
    <property type="entry name" value="AB_hydrolase_1"/>
</dbReference>
<dbReference type="EMBL" id="CP006569">
    <property type="protein sequence ID" value="AHF77019.1"/>
    <property type="molecule type" value="Genomic_DNA"/>
</dbReference>
<reference evidence="2 3" key="1">
    <citation type="journal article" date="2014" name="Genome Biol. Evol.">
        <title>Genome degeneration and adaptation in a nascent stage of symbiosis.</title>
        <authorList>
            <person name="Oakeson K.F."/>
            <person name="Gil R."/>
            <person name="Clayton A.L."/>
            <person name="Dunn D.M."/>
            <person name="von Niederhausern A.C."/>
            <person name="Hamil C."/>
            <person name="Aoyagi A."/>
            <person name="Duval B."/>
            <person name="Baca A."/>
            <person name="Silva F.J."/>
            <person name="Vallier A."/>
            <person name="Jackson D.G."/>
            <person name="Latorre A."/>
            <person name="Weiss R.B."/>
            <person name="Heddi A."/>
            <person name="Moya A."/>
            <person name="Dale C."/>
        </authorList>
    </citation>
    <scope>NUCLEOTIDE SEQUENCE [LARGE SCALE GENOMIC DNA]</scope>
    <source>
        <strain evidence="2 3">HS1</strain>
    </source>
</reference>
<dbReference type="PANTHER" id="PTHR43798">
    <property type="entry name" value="MONOACYLGLYCEROL LIPASE"/>
    <property type="match status" value="1"/>
</dbReference>
<evidence type="ECO:0000313" key="3">
    <source>
        <dbReference type="Proteomes" id="UP000019028"/>
    </source>
</evidence>
<protein>
    <submittedName>
        <fullName evidence="2">Alpha/beta hydrolase fold protein</fullName>
    </submittedName>
</protein>
<dbReference type="KEGG" id="sod:Sant_1967"/>
<feature type="domain" description="AB hydrolase-1" evidence="1">
    <location>
        <begin position="81"/>
        <end position="358"/>
    </location>
</feature>